<protein>
    <submittedName>
        <fullName evidence="2">Uncharacterized protein</fullName>
    </submittedName>
</protein>
<gene>
    <name evidence="2" type="ORF">OJAV_G00126100</name>
</gene>
<evidence type="ECO:0000313" key="2">
    <source>
        <dbReference type="EMBL" id="RVE64463.1"/>
    </source>
</evidence>
<proteinExistence type="predicted"/>
<evidence type="ECO:0000256" key="1">
    <source>
        <dbReference type="SAM" id="MobiDB-lite"/>
    </source>
</evidence>
<name>A0A437CPX8_ORYJA</name>
<keyword evidence="3" id="KW-1185">Reference proteome</keyword>
<evidence type="ECO:0000313" key="3">
    <source>
        <dbReference type="Proteomes" id="UP000283210"/>
    </source>
</evidence>
<reference evidence="2 3" key="2">
    <citation type="submission" date="2019-01" db="EMBL/GenBank/DDBJ databases">
        <title>A chromosome length genome reference of the Java medaka (oryzias javanicus).</title>
        <authorList>
            <person name="Herpin A."/>
            <person name="Takehana Y."/>
            <person name="Naruse K."/>
            <person name="Ansai S."/>
            <person name="Kawaguchi M."/>
        </authorList>
    </citation>
    <scope>NUCLEOTIDE SEQUENCE [LARGE SCALE GENOMIC DNA]</scope>
    <source>
        <strain evidence="2">RS831</strain>
        <tissue evidence="2">Whole body</tissue>
    </source>
</reference>
<dbReference type="Proteomes" id="UP000283210">
    <property type="component" value="Chromosome 13"/>
</dbReference>
<organism evidence="2 3">
    <name type="scientific">Oryzias javanicus</name>
    <name type="common">Javanese ricefish</name>
    <name type="synonym">Aplocheilus javanicus</name>
    <dbReference type="NCBI Taxonomy" id="123683"/>
    <lineage>
        <taxon>Eukaryota</taxon>
        <taxon>Metazoa</taxon>
        <taxon>Chordata</taxon>
        <taxon>Craniata</taxon>
        <taxon>Vertebrata</taxon>
        <taxon>Euteleostomi</taxon>
        <taxon>Actinopterygii</taxon>
        <taxon>Neopterygii</taxon>
        <taxon>Teleostei</taxon>
        <taxon>Neoteleostei</taxon>
        <taxon>Acanthomorphata</taxon>
        <taxon>Ovalentaria</taxon>
        <taxon>Atherinomorphae</taxon>
        <taxon>Beloniformes</taxon>
        <taxon>Adrianichthyidae</taxon>
        <taxon>Oryziinae</taxon>
        <taxon>Oryzias</taxon>
    </lineage>
</organism>
<accession>A0A437CPX8</accession>
<feature type="region of interest" description="Disordered" evidence="1">
    <location>
        <begin position="88"/>
        <end position="116"/>
    </location>
</feature>
<dbReference type="EMBL" id="CM012449">
    <property type="protein sequence ID" value="RVE64463.1"/>
    <property type="molecule type" value="Genomic_DNA"/>
</dbReference>
<sequence length="273" mass="29589">MSGAPPYTSLQVSVCRQTHADKCLINYPDGTTVGTKAALNKVPAFHSPAPSASSLQNLPALPSELRGALQDGYHAPRLKEENILTRKLQKKSRQAKMIRQENQDEQSSSDEHLSQVCSVKQQDVSESFTLWKNGRGRGQDAGTGTCTGAKVTLPACSERTGEQGMPLVQWEPPAVSTALLLHRPAAAALQCEPINPSAAEQDFPLDSAVSSHHFCSQLLSTNVDSESKEIYNEVSCPRFNKNHRHPCAGGQHRGLPADLELQPEEAVHPLPSM</sequence>
<reference evidence="2 3" key="1">
    <citation type="submission" date="2018-11" db="EMBL/GenBank/DDBJ databases">
        <authorList>
            <person name="Lopez-Roques C."/>
            <person name="Donnadieu C."/>
            <person name="Bouchez O."/>
            <person name="Klopp C."/>
            <person name="Cabau C."/>
            <person name="Zahm M."/>
        </authorList>
    </citation>
    <scope>NUCLEOTIDE SEQUENCE [LARGE SCALE GENOMIC DNA]</scope>
    <source>
        <strain evidence="2">RS831</strain>
        <tissue evidence="2">Whole body</tissue>
    </source>
</reference>
<dbReference type="AlphaFoldDB" id="A0A437CPX8"/>